<dbReference type="SUPFAM" id="SSF56349">
    <property type="entry name" value="DNA breaking-rejoining enzymes"/>
    <property type="match status" value="1"/>
</dbReference>
<dbReference type="Proteomes" id="UP000002938">
    <property type="component" value="Unassembled WGS sequence"/>
</dbReference>
<evidence type="ECO:0000313" key="3">
    <source>
        <dbReference type="Proteomes" id="UP000002938"/>
    </source>
</evidence>
<evidence type="ECO:0008006" key="4">
    <source>
        <dbReference type="Google" id="ProtNLM"/>
    </source>
</evidence>
<reference evidence="2 3" key="1">
    <citation type="journal article" date="2011" name="J. Bacteriol.">
        <title>Draft Genome Sequence of Turicibacter sanguinis PC909, Isolated from Human Feces.</title>
        <authorList>
            <person name="Cuiv P.O."/>
            <person name="Klaassens E.S."/>
            <person name="Durkin A.S."/>
            <person name="Harkins D.M."/>
            <person name="Foster L."/>
            <person name="McCorrison J."/>
            <person name="Torralba M."/>
            <person name="Nelson K.E."/>
            <person name="Morrison M."/>
        </authorList>
    </citation>
    <scope>NUCLEOTIDE SEQUENCE [LARGE SCALE GENOMIC DNA]</scope>
    <source>
        <strain evidence="2 3">PC909</strain>
    </source>
</reference>
<organism evidence="2 3">
    <name type="scientific">Turicibacter sanguinis PC909</name>
    <dbReference type="NCBI Taxonomy" id="702450"/>
    <lineage>
        <taxon>Bacteria</taxon>
        <taxon>Bacillati</taxon>
        <taxon>Bacillota</taxon>
        <taxon>Erysipelotrichia</taxon>
        <taxon>Erysipelotrichales</taxon>
        <taxon>Turicibacteraceae</taxon>
        <taxon>Turicibacter</taxon>
    </lineage>
</organism>
<proteinExistence type="predicted"/>
<dbReference type="Gene3D" id="1.10.443.10">
    <property type="entry name" value="Intergrase catalytic core"/>
    <property type="match status" value="1"/>
</dbReference>
<evidence type="ECO:0000256" key="1">
    <source>
        <dbReference type="ARBA" id="ARBA00023172"/>
    </source>
</evidence>
<sequence length="471" mass="55378">MTTVVRGKIRAIKGIGKFLNNYIHEHNLTKVPAEFLRKSYSTISFYDSCYSHRTSMENIVKEMKHVEAFLDWVLENYFSIEDDIGNKFVPIEYHNPIAAELPKQPRKSRLDESNKNTLPYLYIKKLRQMLVPTEAYHFKDLSWAIEALEGKNGGDWFVVDYSVIDKNDSDCVWRKRASTKYEKDKKKFPEFIYEMWSPVRAITLYIKLLLPLRTYQVRMLDSGESDTYRYIQPLRREPGYWIENTASIKQGTVKHPVRRGVFRKFFDPVTNVEMTGFYINTNKTADIDKEEYSKGYEVPWQYEEALYWLSKLRDWQEKYNPIDSLTSWTKLEKKQLGDIKDKKILQMMGESSFLFRDPTSQSNEEKSKPISDTTVYPLWHKLLSQLEKELQKPNDDNEVVQLKFIKNKHTTLYPLHSLRVSLITAYALEGGVPMPILSKCIAGHARLIMTLYYTKAGITYVSEKMNEAEKK</sequence>
<dbReference type="InterPro" id="IPR011010">
    <property type="entry name" value="DNA_brk_join_enz"/>
</dbReference>
<gene>
    <name evidence="2" type="ORF">CUW_2246</name>
</gene>
<dbReference type="Pfam" id="PF13009">
    <property type="entry name" value="Integrase_2"/>
    <property type="match status" value="1"/>
</dbReference>
<keyword evidence="1" id="KW-0233">DNA recombination</keyword>
<comment type="caution">
    <text evidence="2">The sequence shown here is derived from an EMBL/GenBank/DDBJ whole genome shotgun (WGS) entry which is preliminary data.</text>
</comment>
<protein>
    <recommendedName>
        <fullName evidence="4">Integrase</fullName>
    </recommendedName>
</protein>
<dbReference type="InterPro" id="IPR024965">
    <property type="entry name" value="Putative_integrase"/>
</dbReference>
<dbReference type="EMBL" id="ADMN01000102">
    <property type="protein sequence ID" value="EFF63070.1"/>
    <property type="molecule type" value="Genomic_DNA"/>
</dbReference>
<dbReference type="InterPro" id="IPR013762">
    <property type="entry name" value="Integrase-like_cat_sf"/>
</dbReference>
<keyword evidence="3" id="KW-1185">Reference proteome</keyword>
<name>A0ABP2HZJ4_9FIRM</name>
<accession>A0ABP2HZJ4</accession>
<evidence type="ECO:0000313" key="2">
    <source>
        <dbReference type="EMBL" id="EFF63070.1"/>
    </source>
</evidence>